<evidence type="ECO:0000313" key="4">
    <source>
        <dbReference type="Proteomes" id="UP000016933"/>
    </source>
</evidence>
<keyword evidence="4" id="KW-1185">Reference proteome</keyword>
<accession>M2XGF1</accession>
<gene>
    <name evidence="3" type="ORF">DOTSEDRAFT_39682</name>
</gene>
<dbReference type="HOGENOM" id="CLU_1115736_0_0_1"/>
<feature type="region of interest" description="Disordered" evidence="2">
    <location>
        <begin position="206"/>
        <end position="249"/>
    </location>
</feature>
<dbReference type="AlphaFoldDB" id="M2XGF1"/>
<keyword evidence="1" id="KW-0175">Coiled coil</keyword>
<sequence length="249" mass="28074">MAVFMGTRNMGITSSDALQSQIIVLSTTSPLATFLFTIQQCLEMPTPWNTSARTNNHRHVAGHPASALASRPHHPLVQIEPSWRKKMDEVEARIKKEKGNLGVVEGEVQLKDKERVYLEFKLRRLVAEQNKLRKESALEELNKQVSQHVAKIELMKRSNLTYEQHGLEILGEKMANGAMKRKAEAARAEMDAGTCRVKRERFAPTASVKAEPTVLQTDIEPFEESDIEYDEDGDDDDDVDEDDDDGDNV</sequence>
<organism evidence="3 4">
    <name type="scientific">Dothistroma septosporum (strain NZE10 / CBS 128990)</name>
    <name type="common">Red band needle blight fungus</name>
    <name type="synonym">Mycosphaerella pini</name>
    <dbReference type="NCBI Taxonomy" id="675120"/>
    <lineage>
        <taxon>Eukaryota</taxon>
        <taxon>Fungi</taxon>
        <taxon>Dikarya</taxon>
        <taxon>Ascomycota</taxon>
        <taxon>Pezizomycotina</taxon>
        <taxon>Dothideomycetes</taxon>
        <taxon>Dothideomycetidae</taxon>
        <taxon>Mycosphaerellales</taxon>
        <taxon>Mycosphaerellaceae</taxon>
        <taxon>Dothistroma</taxon>
    </lineage>
</organism>
<feature type="compositionally biased region" description="Acidic residues" evidence="2">
    <location>
        <begin position="220"/>
        <end position="249"/>
    </location>
</feature>
<evidence type="ECO:0000256" key="1">
    <source>
        <dbReference type="SAM" id="Coils"/>
    </source>
</evidence>
<reference evidence="4" key="1">
    <citation type="journal article" date="2012" name="PLoS Genet.">
        <title>The genomes of the fungal plant pathogens Cladosporium fulvum and Dothistroma septosporum reveal adaptation to different hosts and lifestyles but also signatures of common ancestry.</title>
        <authorList>
            <person name="de Wit P.J.G.M."/>
            <person name="van der Burgt A."/>
            <person name="Oekmen B."/>
            <person name="Stergiopoulos I."/>
            <person name="Abd-Elsalam K.A."/>
            <person name="Aerts A.L."/>
            <person name="Bahkali A.H."/>
            <person name="Beenen H.G."/>
            <person name="Chettri P."/>
            <person name="Cox M.P."/>
            <person name="Datema E."/>
            <person name="de Vries R.P."/>
            <person name="Dhillon B."/>
            <person name="Ganley A.R."/>
            <person name="Griffiths S.A."/>
            <person name="Guo Y."/>
            <person name="Hamelin R.C."/>
            <person name="Henrissat B."/>
            <person name="Kabir M.S."/>
            <person name="Jashni M.K."/>
            <person name="Kema G."/>
            <person name="Klaubauf S."/>
            <person name="Lapidus A."/>
            <person name="Levasseur A."/>
            <person name="Lindquist E."/>
            <person name="Mehrabi R."/>
            <person name="Ohm R.A."/>
            <person name="Owen T.J."/>
            <person name="Salamov A."/>
            <person name="Schwelm A."/>
            <person name="Schijlen E."/>
            <person name="Sun H."/>
            <person name="van den Burg H.A."/>
            <person name="van Ham R.C.H.J."/>
            <person name="Zhang S."/>
            <person name="Goodwin S.B."/>
            <person name="Grigoriev I.V."/>
            <person name="Collemare J."/>
            <person name="Bradshaw R.E."/>
        </authorList>
    </citation>
    <scope>NUCLEOTIDE SEQUENCE [LARGE SCALE GENOMIC DNA]</scope>
    <source>
        <strain evidence="4">NZE10 / CBS 128990</strain>
    </source>
</reference>
<proteinExistence type="predicted"/>
<dbReference type="EMBL" id="KB446548">
    <property type="protein sequence ID" value="EME38151.1"/>
    <property type="molecule type" value="Genomic_DNA"/>
</dbReference>
<feature type="coiled-coil region" evidence="1">
    <location>
        <begin position="124"/>
        <end position="158"/>
    </location>
</feature>
<name>M2XGF1_DOTSN</name>
<evidence type="ECO:0000256" key="2">
    <source>
        <dbReference type="SAM" id="MobiDB-lite"/>
    </source>
</evidence>
<reference evidence="3 4" key="2">
    <citation type="journal article" date="2012" name="PLoS Pathog.">
        <title>Diverse lifestyles and strategies of plant pathogenesis encoded in the genomes of eighteen Dothideomycetes fungi.</title>
        <authorList>
            <person name="Ohm R.A."/>
            <person name="Feau N."/>
            <person name="Henrissat B."/>
            <person name="Schoch C.L."/>
            <person name="Horwitz B.A."/>
            <person name="Barry K.W."/>
            <person name="Condon B.J."/>
            <person name="Copeland A.C."/>
            <person name="Dhillon B."/>
            <person name="Glaser F."/>
            <person name="Hesse C.N."/>
            <person name="Kosti I."/>
            <person name="LaButti K."/>
            <person name="Lindquist E.A."/>
            <person name="Lucas S."/>
            <person name="Salamov A.A."/>
            <person name="Bradshaw R.E."/>
            <person name="Ciuffetti L."/>
            <person name="Hamelin R.C."/>
            <person name="Kema G.H.J."/>
            <person name="Lawrence C."/>
            <person name="Scott J.A."/>
            <person name="Spatafora J.W."/>
            <person name="Turgeon B.G."/>
            <person name="de Wit P.J.G.M."/>
            <person name="Zhong S."/>
            <person name="Goodwin S.B."/>
            <person name="Grigoriev I.V."/>
        </authorList>
    </citation>
    <scope>NUCLEOTIDE SEQUENCE [LARGE SCALE GENOMIC DNA]</scope>
    <source>
        <strain evidence="4">NZE10 / CBS 128990</strain>
    </source>
</reference>
<dbReference type="Proteomes" id="UP000016933">
    <property type="component" value="Unassembled WGS sequence"/>
</dbReference>
<dbReference type="OrthoDB" id="10518578at2759"/>
<evidence type="ECO:0000313" key="3">
    <source>
        <dbReference type="EMBL" id="EME38151.1"/>
    </source>
</evidence>
<protein>
    <submittedName>
        <fullName evidence="3">Uncharacterized protein</fullName>
    </submittedName>
</protein>